<dbReference type="Proteomes" id="UP000008630">
    <property type="component" value="Chromosome"/>
</dbReference>
<dbReference type="GO" id="GO:0003700">
    <property type="term" value="F:DNA-binding transcription factor activity"/>
    <property type="evidence" value="ECO:0007669"/>
    <property type="project" value="TreeGrafter"/>
</dbReference>
<dbReference type="CDD" id="cd06307">
    <property type="entry name" value="PBP1_sugar_binding"/>
    <property type="match status" value="1"/>
</dbReference>
<dbReference type="Gene3D" id="3.40.50.2300">
    <property type="match status" value="2"/>
</dbReference>
<dbReference type="STRING" id="693979.Bache_2034"/>
<dbReference type="PROSITE" id="PS00356">
    <property type="entry name" value="HTH_LACI_1"/>
    <property type="match status" value="1"/>
</dbReference>
<dbReference type="KEGG" id="bhl:Bache_2034"/>
<evidence type="ECO:0000313" key="5">
    <source>
        <dbReference type="EMBL" id="ADV44006.1"/>
    </source>
</evidence>
<dbReference type="PANTHER" id="PTHR30146">
    <property type="entry name" value="LACI-RELATED TRANSCRIPTIONAL REPRESSOR"/>
    <property type="match status" value="1"/>
</dbReference>
<proteinExistence type="predicted"/>
<evidence type="ECO:0000256" key="3">
    <source>
        <dbReference type="ARBA" id="ARBA00023163"/>
    </source>
</evidence>
<dbReference type="InterPro" id="IPR000843">
    <property type="entry name" value="HTH_LacI"/>
</dbReference>
<dbReference type="GO" id="GO:0000976">
    <property type="term" value="F:transcription cis-regulatory region binding"/>
    <property type="evidence" value="ECO:0007669"/>
    <property type="project" value="TreeGrafter"/>
</dbReference>
<dbReference type="AlphaFoldDB" id="E6SQS3"/>
<dbReference type="EMBL" id="CP002352">
    <property type="protein sequence ID" value="ADV44006.1"/>
    <property type="molecule type" value="Genomic_DNA"/>
</dbReference>
<evidence type="ECO:0000259" key="4">
    <source>
        <dbReference type="PROSITE" id="PS50932"/>
    </source>
</evidence>
<keyword evidence="1" id="KW-0805">Transcription regulation</keyword>
<dbReference type="Gene3D" id="1.10.260.40">
    <property type="entry name" value="lambda repressor-like DNA-binding domains"/>
    <property type="match status" value="1"/>
</dbReference>
<dbReference type="PANTHER" id="PTHR30146:SF144">
    <property type="entry name" value="LACI-FAMILY TRANSCRIPTION REGULATOR"/>
    <property type="match status" value="1"/>
</dbReference>
<evidence type="ECO:0000313" key="6">
    <source>
        <dbReference type="Proteomes" id="UP000008630"/>
    </source>
</evidence>
<reference evidence="5 6" key="2">
    <citation type="journal article" date="2011" name="Stand. Genomic Sci.">
        <title>Complete genome sequence of Bacteroides helcogenes type strain (P 36-108).</title>
        <authorList>
            <person name="Pati A."/>
            <person name="Gronow S."/>
            <person name="Zeytun A."/>
            <person name="Lapidus A."/>
            <person name="Nolan M."/>
            <person name="Hammon N."/>
            <person name="Deshpande S."/>
            <person name="Cheng J.F."/>
            <person name="Tapia R."/>
            <person name="Han C."/>
            <person name="Goodwin L."/>
            <person name="Pitluck S."/>
            <person name="Liolios K."/>
            <person name="Pagani I."/>
            <person name="Ivanova N."/>
            <person name="Mavromatis K."/>
            <person name="Chen A."/>
            <person name="Palaniappan K."/>
            <person name="Land M."/>
            <person name="Hauser L."/>
            <person name="Chang Y.J."/>
            <person name="Jeffries C.D."/>
            <person name="Detter J.C."/>
            <person name="Brambilla E."/>
            <person name="Rohde M."/>
            <person name="Goker M."/>
            <person name="Woyke T."/>
            <person name="Bristow J."/>
            <person name="Eisen J.A."/>
            <person name="Markowitz V."/>
            <person name="Hugenholtz P."/>
            <person name="Kyrpides N.C."/>
            <person name="Klenk H.P."/>
            <person name="Lucas S."/>
        </authorList>
    </citation>
    <scope>NUCLEOTIDE SEQUENCE [LARGE SCALE GENOMIC DNA]</scope>
    <source>
        <strain evidence="6">ATCC 35417 / DSM 20613 / JCM 6297 / CCUG 15421 / P 36-108</strain>
    </source>
</reference>
<keyword evidence="6" id="KW-1185">Reference proteome</keyword>
<sequence length="399" mass="46003">MHPSQPPCAGTKIQQFLKYKKLSYICIENTNIIIVCEHKVVQIADQQMAERIRIKDIAKMADVSVGTVDRVIHGRSGVSESSRKRVEEILKQLDYQPNMYASALASNKKYTFACLLPQHEKGEYWTEVEAGINEAVTTYSDFNVAVWISYYDPYDYRSFAEASQSILALKPDGVMFAPTVPQYTKLFTDGLTEHDIPYIYIDSDIKEEPALSFFGQNSHQSGYFAARMLMLIAGEDALEIVIFRKINEGIVGSNQQERREIGFREYMQKHHPACRIWDLDLHAKRDSEDSQMLDEFFTKHPAVKNGITFNSKAYIIGEYLLKKQKKDFNLMGYDLLQRNVECLKRGSIFFLIAQQPALQGFDGIKTLCEHLILKKEVTRENFMPIDLLTKENIEFYYNK</sequence>
<evidence type="ECO:0000256" key="1">
    <source>
        <dbReference type="ARBA" id="ARBA00023015"/>
    </source>
</evidence>
<dbReference type="InterPro" id="IPR010982">
    <property type="entry name" value="Lambda_DNA-bd_dom_sf"/>
</dbReference>
<protein>
    <submittedName>
        <fullName evidence="5">Transcriptional regulator, LacI family</fullName>
    </submittedName>
</protein>
<name>E6SQS3_BACT6</name>
<organism evidence="5 6">
    <name type="scientific">Bacteroides helcogenes (strain ATCC 35417 / DSM 20613 / JCM 6297 / CCUG 15421 / P 36-108)</name>
    <dbReference type="NCBI Taxonomy" id="693979"/>
    <lineage>
        <taxon>Bacteria</taxon>
        <taxon>Pseudomonadati</taxon>
        <taxon>Bacteroidota</taxon>
        <taxon>Bacteroidia</taxon>
        <taxon>Bacteroidales</taxon>
        <taxon>Bacteroidaceae</taxon>
        <taxon>Bacteroides</taxon>
    </lineage>
</organism>
<dbReference type="InterPro" id="IPR028082">
    <property type="entry name" value="Peripla_BP_I"/>
</dbReference>
<dbReference type="InterPro" id="IPR025997">
    <property type="entry name" value="SBP_2_dom"/>
</dbReference>
<dbReference type="HOGENOM" id="CLU_037628_0_1_10"/>
<dbReference type="Pfam" id="PF13407">
    <property type="entry name" value="Peripla_BP_4"/>
    <property type="match status" value="1"/>
</dbReference>
<gene>
    <name evidence="5" type="ordered locus">Bache_2034</name>
</gene>
<accession>E6SQS3</accession>
<dbReference type="PROSITE" id="PS50932">
    <property type="entry name" value="HTH_LACI_2"/>
    <property type="match status" value="1"/>
</dbReference>
<reference key="1">
    <citation type="submission" date="2010-11" db="EMBL/GenBank/DDBJ databases">
        <title>The complete genome of Bacteroides helcogenes P 36-108.</title>
        <authorList>
            <consortium name="US DOE Joint Genome Institute (JGI-PGF)"/>
            <person name="Lucas S."/>
            <person name="Copeland A."/>
            <person name="Lapidus A."/>
            <person name="Bruce D."/>
            <person name="Goodwin L."/>
            <person name="Pitluck S."/>
            <person name="Kyrpides N."/>
            <person name="Mavromatis K."/>
            <person name="Ivanova N."/>
            <person name="Zeytun A."/>
            <person name="Brettin T."/>
            <person name="Detter J.C."/>
            <person name="Tapia R."/>
            <person name="Han C."/>
            <person name="Land M."/>
            <person name="Hauser L."/>
            <person name="Markowitz V."/>
            <person name="Cheng J.-F."/>
            <person name="Hugenholtz P."/>
            <person name="Woyke T."/>
            <person name="Wu D."/>
            <person name="Gronow S."/>
            <person name="Wellnitz S."/>
            <person name="Brambilla E."/>
            <person name="Klenk H.-P."/>
            <person name="Eisen J.A."/>
        </authorList>
    </citation>
    <scope>NUCLEOTIDE SEQUENCE</scope>
    <source>
        <strain>P 36-108</strain>
    </source>
</reference>
<dbReference type="SMART" id="SM00354">
    <property type="entry name" value="HTH_LACI"/>
    <property type="match status" value="1"/>
</dbReference>
<evidence type="ECO:0000256" key="2">
    <source>
        <dbReference type="ARBA" id="ARBA00023125"/>
    </source>
</evidence>
<dbReference type="CDD" id="cd01392">
    <property type="entry name" value="HTH_LacI"/>
    <property type="match status" value="1"/>
</dbReference>
<dbReference type="Pfam" id="PF00356">
    <property type="entry name" value="LacI"/>
    <property type="match status" value="1"/>
</dbReference>
<dbReference type="eggNOG" id="COG1609">
    <property type="taxonomic scope" value="Bacteria"/>
</dbReference>
<keyword evidence="3" id="KW-0804">Transcription</keyword>
<dbReference type="SUPFAM" id="SSF47413">
    <property type="entry name" value="lambda repressor-like DNA-binding domains"/>
    <property type="match status" value="1"/>
</dbReference>
<dbReference type="SUPFAM" id="SSF53822">
    <property type="entry name" value="Periplasmic binding protein-like I"/>
    <property type="match status" value="1"/>
</dbReference>
<keyword evidence="2" id="KW-0238">DNA-binding</keyword>
<feature type="domain" description="HTH lacI-type" evidence="4">
    <location>
        <begin position="52"/>
        <end position="106"/>
    </location>
</feature>